<keyword evidence="2" id="KW-1185">Reference proteome</keyword>
<evidence type="ECO:0000313" key="2">
    <source>
        <dbReference type="Proteomes" id="UP001647509"/>
    </source>
</evidence>
<reference evidence="1" key="1">
    <citation type="submission" date="2021-05" db="EMBL/GenBank/DDBJ databases">
        <title>Draft genomes of bacteria isolated from model marine particles.</title>
        <authorList>
            <person name="Datta M.S."/>
            <person name="Schwartzman J.A."/>
            <person name="Enke T.N."/>
            <person name="Saavedra J."/>
            <person name="Cermak N."/>
            <person name="Cordero O.X."/>
        </authorList>
    </citation>
    <scope>NUCLEOTIDE SEQUENCE</scope>
    <source>
        <strain evidence="1">I2M19</strain>
    </source>
</reference>
<proteinExistence type="predicted"/>
<evidence type="ECO:0000313" key="1">
    <source>
        <dbReference type="EMBL" id="MBU2949783.1"/>
    </source>
</evidence>
<organism evidence="1 2">
    <name type="scientific">Pseudotamlana agarivorans</name>
    <dbReference type="NCBI Taxonomy" id="481183"/>
    <lineage>
        <taxon>Bacteria</taxon>
        <taxon>Pseudomonadati</taxon>
        <taxon>Bacteroidota</taxon>
        <taxon>Flavobacteriia</taxon>
        <taxon>Flavobacteriales</taxon>
        <taxon>Flavobacteriaceae</taxon>
        <taxon>Pseudotamlana</taxon>
    </lineage>
</organism>
<dbReference type="Proteomes" id="UP001647509">
    <property type="component" value="Unassembled WGS sequence"/>
</dbReference>
<name>A0ACC5U641_9FLAO</name>
<sequence length="249" mass="28681">MMKTLLKTLLIFCVIVSCKTNGSETKVASDCDLFQIGHYKFYNPRVYEHPVIFEKGNHNLLNKDFKPVWYDGYCAENLPSHFATKDEYLKYIPTARINKEGRAPFDSFYEVNKKSVKGKPGIYHDDYHLLFRGTVSVKNLKSDKQYLLVAGKNYILKEEDFDKNTEFYEPSVKNMFAYLLEDGVYKAVDIDEVLGAFSKAQHEKVFEVLNVKKLVNSVCVESVNTQGKPNFDSASLPKWVYNKSQVSNM</sequence>
<accession>A0ACC5U641</accession>
<gene>
    <name evidence="1" type="ORF">KO493_03615</name>
</gene>
<comment type="caution">
    <text evidence="1">The sequence shown here is derived from an EMBL/GenBank/DDBJ whole genome shotgun (WGS) entry which is preliminary data.</text>
</comment>
<dbReference type="EMBL" id="JAHKPD010000008">
    <property type="protein sequence ID" value="MBU2949783.1"/>
    <property type="molecule type" value="Genomic_DNA"/>
</dbReference>
<protein>
    <submittedName>
        <fullName evidence="1">Uncharacterized protein</fullName>
    </submittedName>
</protein>